<dbReference type="FunFam" id="3.40.309.10:FF:000004">
    <property type="entry name" value="Succinate-semialdehyde dehydrogenase I"/>
    <property type="match status" value="1"/>
</dbReference>
<feature type="domain" description="Rhodopsin" evidence="7">
    <location>
        <begin position="27"/>
        <end position="268"/>
    </location>
</feature>
<comment type="similarity">
    <text evidence="2">Belongs to the aldehyde dehydrogenase family.</text>
</comment>
<dbReference type="GO" id="GO:0004777">
    <property type="term" value="F:succinate-semialdehyde dehydrogenase (NAD+) activity"/>
    <property type="evidence" value="ECO:0007669"/>
    <property type="project" value="TreeGrafter"/>
</dbReference>
<feature type="transmembrane region" description="Helical" evidence="5">
    <location>
        <begin position="203"/>
        <end position="224"/>
    </location>
</feature>
<dbReference type="InterPro" id="IPR015590">
    <property type="entry name" value="Aldehyde_DH_dom"/>
</dbReference>
<dbReference type="InterPro" id="IPR016162">
    <property type="entry name" value="Ald_DH_N"/>
</dbReference>
<dbReference type="PANTHER" id="PTHR43353:SF7">
    <property type="entry name" value="SUCCINATE SEMIALDEHYDE DEHYDROGENASE (EUROFUNG)"/>
    <property type="match status" value="1"/>
</dbReference>
<keyword evidence="9" id="KW-1185">Reference proteome</keyword>
<feature type="transmembrane region" description="Helical" evidence="5">
    <location>
        <begin position="164"/>
        <end position="191"/>
    </location>
</feature>
<evidence type="ECO:0000259" key="7">
    <source>
        <dbReference type="Pfam" id="PF20684"/>
    </source>
</evidence>
<keyword evidence="5" id="KW-0812">Transmembrane</keyword>
<dbReference type="STRING" id="1316194.A0A1Q5TAS3"/>
<dbReference type="Pfam" id="PF20684">
    <property type="entry name" value="Fung_rhodopsin"/>
    <property type="match status" value="1"/>
</dbReference>
<dbReference type="InterPro" id="IPR050740">
    <property type="entry name" value="Aldehyde_DH_Superfamily"/>
</dbReference>
<feature type="transmembrane region" description="Helical" evidence="5">
    <location>
        <begin position="123"/>
        <end position="144"/>
    </location>
</feature>
<dbReference type="Proteomes" id="UP000186955">
    <property type="component" value="Unassembled WGS sequence"/>
</dbReference>
<evidence type="ECO:0000313" key="9">
    <source>
        <dbReference type="Proteomes" id="UP000186955"/>
    </source>
</evidence>
<dbReference type="InterPro" id="IPR016163">
    <property type="entry name" value="Ald_DH_C"/>
</dbReference>
<dbReference type="Gene3D" id="3.40.309.10">
    <property type="entry name" value="Aldehyde Dehydrogenase, Chain A, domain 2"/>
    <property type="match status" value="1"/>
</dbReference>
<gene>
    <name evidence="8" type="ORF">PENSUB_10126</name>
</gene>
<feature type="region of interest" description="Disordered" evidence="4">
    <location>
        <begin position="283"/>
        <end position="335"/>
    </location>
</feature>
<evidence type="ECO:0000256" key="5">
    <source>
        <dbReference type="SAM" id="Phobius"/>
    </source>
</evidence>
<dbReference type="SUPFAM" id="SSF53720">
    <property type="entry name" value="ALDH-like"/>
    <property type="match status" value="1"/>
</dbReference>
<dbReference type="PANTHER" id="PTHR43353">
    <property type="entry name" value="SUCCINATE-SEMIALDEHYDE DEHYDROGENASE, MITOCHONDRIAL"/>
    <property type="match status" value="1"/>
</dbReference>
<dbReference type="GO" id="GO:0009450">
    <property type="term" value="P:gamma-aminobutyric acid catabolic process"/>
    <property type="evidence" value="ECO:0007669"/>
    <property type="project" value="TreeGrafter"/>
</dbReference>
<feature type="compositionally biased region" description="Basic and acidic residues" evidence="4">
    <location>
        <begin position="384"/>
        <end position="394"/>
    </location>
</feature>
<evidence type="ECO:0000256" key="2">
    <source>
        <dbReference type="ARBA" id="ARBA00009986"/>
    </source>
</evidence>
<dbReference type="CDD" id="cd07103">
    <property type="entry name" value="ALDH_F5_SSADH_GabD"/>
    <property type="match status" value="1"/>
</dbReference>
<keyword evidence="5" id="KW-1133">Transmembrane helix</keyword>
<evidence type="ECO:0000259" key="6">
    <source>
        <dbReference type="Pfam" id="PF00171"/>
    </source>
</evidence>
<feature type="region of interest" description="Disordered" evidence="4">
    <location>
        <begin position="347"/>
        <end position="407"/>
    </location>
</feature>
<dbReference type="InterPro" id="IPR016161">
    <property type="entry name" value="Ald_DH/histidinol_DH"/>
</dbReference>
<feature type="domain" description="Aldehyde dehydrogenase" evidence="6">
    <location>
        <begin position="392"/>
        <end position="846"/>
    </location>
</feature>
<comment type="pathway">
    <text evidence="1">Amino-acid degradation; 4-aminobutanoate degradation.</text>
</comment>
<evidence type="ECO:0000313" key="8">
    <source>
        <dbReference type="EMBL" id="OKO97332.1"/>
    </source>
</evidence>
<protein>
    <submittedName>
        <fullName evidence="8">Succinate-semialdehyde dehydrogenase, mitochondrial</fullName>
    </submittedName>
</protein>
<evidence type="ECO:0000256" key="4">
    <source>
        <dbReference type="SAM" id="MobiDB-lite"/>
    </source>
</evidence>
<comment type="caution">
    <text evidence="8">The sequence shown here is derived from an EMBL/GenBank/DDBJ whole genome shotgun (WGS) entry which is preliminary data.</text>
</comment>
<dbReference type="EMBL" id="MNBE01000695">
    <property type="protein sequence ID" value="OKO97332.1"/>
    <property type="molecule type" value="Genomic_DNA"/>
</dbReference>
<feature type="transmembrane region" description="Helical" evidence="5">
    <location>
        <begin position="43"/>
        <end position="64"/>
    </location>
</feature>
<dbReference type="AlphaFoldDB" id="A0A1Q5TAS3"/>
<feature type="transmembrane region" description="Helical" evidence="5">
    <location>
        <begin position="12"/>
        <end position="31"/>
    </location>
</feature>
<accession>A0A1Q5TAS3</accession>
<keyword evidence="3" id="KW-0560">Oxidoreductase</keyword>
<reference evidence="8 9" key="1">
    <citation type="submission" date="2016-10" db="EMBL/GenBank/DDBJ databases">
        <title>Genome sequence of the ascomycete fungus Penicillium subrubescens.</title>
        <authorList>
            <person name="De Vries R.P."/>
            <person name="Peng M."/>
            <person name="Dilokpimol A."/>
            <person name="Hilden K."/>
            <person name="Makela M.R."/>
            <person name="Grigoriev I."/>
            <person name="Riley R."/>
            <person name="Granchi Z."/>
        </authorList>
    </citation>
    <scope>NUCLEOTIDE SEQUENCE [LARGE SCALE GENOMIC DNA]</scope>
    <source>
        <strain evidence="8 9">CBS 132785</strain>
    </source>
</reference>
<name>A0A1Q5TAS3_9EURO</name>
<dbReference type="GO" id="GO:0005737">
    <property type="term" value="C:cytoplasm"/>
    <property type="evidence" value="ECO:0007669"/>
    <property type="project" value="TreeGrafter"/>
</dbReference>
<evidence type="ECO:0000256" key="3">
    <source>
        <dbReference type="ARBA" id="ARBA00023002"/>
    </source>
</evidence>
<dbReference type="Pfam" id="PF00171">
    <property type="entry name" value="Aldedh"/>
    <property type="match status" value="1"/>
</dbReference>
<feature type="compositionally biased region" description="Gly residues" evidence="4">
    <location>
        <begin position="284"/>
        <end position="295"/>
    </location>
</feature>
<dbReference type="Gene3D" id="3.40.605.10">
    <property type="entry name" value="Aldehyde Dehydrogenase, Chain A, domain 1"/>
    <property type="match status" value="1"/>
</dbReference>
<proteinExistence type="inferred from homology"/>
<dbReference type="InterPro" id="IPR049326">
    <property type="entry name" value="Rhodopsin_dom_fungi"/>
</dbReference>
<keyword evidence="5" id="KW-0472">Membrane</keyword>
<evidence type="ECO:0000256" key="1">
    <source>
        <dbReference type="ARBA" id="ARBA00005176"/>
    </source>
</evidence>
<sequence>MVDTHQQNIALGIVVAFPIIGGLAVLLRLWSRHLSRSALTSDDYLITVGYVLAVGQSVTSWYYIKTNYVGIHYWDIPKDYDVKLGLVWNYVNQLLYNPTLTVVKLSILVFLRRLESRSRIVNGLIWGAMIFVILLFVAVLFVDIFQCTPVTYVYDMSIPGGKCIAQGAFYVSTAALNLFTDIVVLAIPIIITWNLQMPLRRKLAVCIILCLGGVATAIGVWRIVILAKGFFSTAVNPDPTWDIGFCSSAVEVNVAVVTACGPSMKAIATRYLPRLLGTSRGEHSGYGAGTSGGSRGRFPGSKLFSTNKSQHKSQLHSNADDGYEMADPNGGHTVDIGHDSSRFDMRKYRRGGDSPSISSGSEDGVAGIIKTTDVSVKYDIGGRTPDDRSRDGKHANPGTDQAWASCPNNSAEDVDVAVQNSHAAFEEFRKVSPRQRAKWLLKWHDLATQARDDLAQIVTHETGKPLAESYGELDYSLGFLWWFAGEAERIQGTVSVPAAANRRLFTIKQPIGVAAALVPWNFPVAMVLRKVGAAMAAGCTMVVKPSPETPISALVLAELAQRAGIPAGVLNVLTTDLENTPPLSEALCKHPLVKKVTFTGSTRVGKLVAGHCAQGLKKLTLELGGNCPFIVFDDANIDQALDQLMALKWRHAGQACITANRIYVQAGIHDRFASLLKERTSALVVGHGASAHTTMGPLTTPRSIDKAISQVEDARKHGAQVILGGKPLTSQKGYFFEPTILSGMTEDMQISHEESFAPIAALYKFESEDEAVKLANATSMGLASYAFTKNIDRMWRLLENLEAGMIGMNTGNQSAAESPFGGIKESGYGKESGKDVAVNEYLVTKTGTLTIEGQY</sequence>
<dbReference type="FunFam" id="3.40.605.10:FF:000023">
    <property type="entry name" value="Succinate-semialdehyde dehydrogenase (Eurofung)"/>
    <property type="match status" value="1"/>
</dbReference>
<organism evidence="8 9">
    <name type="scientific">Penicillium subrubescens</name>
    <dbReference type="NCBI Taxonomy" id="1316194"/>
    <lineage>
        <taxon>Eukaryota</taxon>
        <taxon>Fungi</taxon>
        <taxon>Dikarya</taxon>
        <taxon>Ascomycota</taxon>
        <taxon>Pezizomycotina</taxon>
        <taxon>Eurotiomycetes</taxon>
        <taxon>Eurotiomycetidae</taxon>
        <taxon>Eurotiales</taxon>
        <taxon>Aspergillaceae</taxon>
        <taxon>Penicillium</taxon>
    </lineage>
</organism>